<dbReference type="CDD" id="cd01647">
    <property type="entry name" value="RT_LTR"/>
    <property type="match status" value="1"/>
</dbReference>
<dbReference type="InterPro" id="IPR021109">
    <property type="entry name" value="Peptidase_aspartic_dom_sf"/>
</dbReference>
<organism evidence="11 12">
    <name type="scientific">Mytilus edulis</name>
    <name type="common">Blue mussel</name>
    <dbReference type="NCBI Taxonomy" id="6550"/>
    <lineage>
        <taxon>Eukaryota</taxon>
        <taxon>Metazoa</taxon>
        <taxon>Spiralia</taxon>
        <taxon>Lophotrochozoa</taxon>
        <taxon>Mollusca</taxon>
        <taxon>Bivalvia</taxon>
        <taxon>Autobranchia</taxon>
        <taxon>Pteriomorphia</taxon>
        <taxon>Mytilida</taxon>
        <taxon>Mytiloidea</taxon>
        <taxon>Mytilidae</taxon>
        <taxon>Mytilinae</taxon>
        <taxon>Mytilus</taxon>
    </lineage>
</organism>
<protein>
    <recommendedName>
        <fullName evidence="1">RNA-directed DNA polymerase</fullName>
        <ecNumber evidence="1">2.7.7.49</ecNumber>
    </recommendedName>
</protein>
<dbReference type="CDD" id="cd09274">
    <property type="entry name" value="RNase_HI_RT_Ty3"/>
    <property type="match status" value="1"/>
</dbReference>
<dbReference type="EMBL" id="CAJPWZ010002969">
    <property type="protein sequence ID" value="CAG2249264.1"/>
    <property type="molecule type" value="Genomic_DNA"/>
</dbReference>
<evidence type="ECO:0000256" key="4">
    <source>
        <dbReference type="ARBA" id="ARBA00022695"/>
    </source>
</evidence>
<dbReference type="GO" id="GO:0003964">
    <property type="term" value="F:RNA-directed DNA polymerase activity"/>
    <property type="evidence" value="ECO:0007669"/>
    <property type="project" value="UniProtKB-KW"/>
</dbReference>
<dbReference type="InterPro" id="IPR043502">
    <property type="entry name" value="DNA/RNA_pol_sf"/>
</dbReference>
<evidence type="ECO:0000259" key="10">
    <source>
        <dbReference type="PROSITE" id="PS50878"/>
    </source>
</evidence>
<evidence type="ECO:0000256" key="5">
    <source>
        <dbReference type="ARBA" id="ARBA00022722"/>
    </source>
</evidence>
<keyword evidence="12" id="KW-1185">Reference proteome</keyword>
<dbReference type="Pfam" id="PF00078">
    <property type="entry name" value="RVT_1"/>
    <property type="match status" value="1"/>
</dbReference>
<dbReference type="Gene3D" id="3.10.20.370">
    <property type="match status" value="1"/>
</dbReference>
<evidence type="ECO:0000256" key="2">
    <source>
        <dbReference type="ARBA" id="ARBA00022670"/>
    </source>
</evidence>
<keyword evidence="8" id="KW-0378">Hydrolase</keyword>
<dbReference type="PANTHER" id="PTHR33064">
    <property type="entry name" value="POL PROTEIN"/>
    <property type="match status" value="1"/>
</dbReference>
<evidence type="ECO:0000313" key="11">
    <source>
        <dbReference type="EMBL" id="CAG2249264.1"/>
    </source>
</evidence>
<keyword evidence="9" id="KW-0695">RNA-directed DNA polymerase</keyword>
<name>A0A8S3UUL5_MYTED</name>
<evidence type="ECO:0000256" key="9">
    <source>
        <dbReference type="ARBA" id="ARBA00022918"/>
    </source>
</evidence>
<dbReference type="FunFam" id="3.10.20.370:FF:000001">
    <property type="entry name" value="Retrovirus-related Pol polyprotein from transposon 17.6-like protein"/>
    <property type="match status" value="1"/>
</dbReference>
<dbReference type="EC" id="2.7.7.49" evidence="1"/>
<keyword evidence="4" id="KW-0548">Nucleotidyltransferase</keyword>
<evidence type="ECO:0000256" key="6">
    <source>
        <dbReference type="ARBA" id="ARBA00022750"/>
    </source>
</evidence>
<dbReference type="CDD" id="cd00303">
    <property type="entry name" value="retropepsin_like"/>
    <property type="match status" value="1"/>
</dbReference>
<dbReference type="PANTHER" id="PTHR33064:SF37">
    <property type="entry name" value="RIBONUCLEASE H"/>
    <property type="match status" value="1"/>
</dbReference>
<evidence type="ECO:0000256" key="8">
    <source>
        <dbReference type="ARBA" id="ARBA00022801"/>
    </source>
</evidence>
<evidence type="ECO:0000256" key="7">
    <source>
        <dbReference type="ARBA" id="ARBA00022759"/>
    </source>
</evidence>
<evidence type="ECO:0000256" key="3">
    <source>
        <dbReference type="ARBA" id="ARBA00022679"/>
    </source>
</evidence>
<reference evidence="11" key="1">
    <citation type="submission" date="2021-03" db="EMBL/GenBank/DDBJ databases">
        <authorList>
            <person name="Bekaert M."/>
        </authorList>
    </citation>
    <scope>NUCLEOTIDE SEQUENCE</scope>
</reference>
<dbReference type="InterPro" id="IPR051320">
    <property type="entry name" value="Viral_Replic_Matur_Polypro"/>
</dbReference>
<dbReference type="Pfam" id="PF17917">
    <property type="entry name" value="RT_RNaseH"/>
    <property type="match status" value="1"/>
</dbReference>
<dbReference type="AlphaFoldDB" id="A0A8S3UUL5"/>
<dbReference type="InterPro" id="IPR043128">
    <property type="entry name" value="Rev_trsase/Diguanyl_cyclase"/>
</dbReference>
<dbReference type="SUPFAM" id="SSF56672">
    <property type="entry name" value="DNA/RNA polymerases"/>
    <property type="match status" value="1"/>
</dbReference>
<keyword evidence="5" id="KW-0540">Nuclease</keyword>
<dbReference type="GO" id="GO:0004519">
    <property type="term" value="F:endonuclease activity"/>
    <property type="evidence" value="ECO:0007669"/>
    <property type="project" value="UniProtKB-KW"/>
</dbReference>
<dbReference type="InterPro" id="IPR041373">
    <property type="entry name" value="RT_RNaseH"/>
</dbReference>
<dbReference type="InterPro" id="IPR000477">
    <property type="entry name" value="RT_dom"/>
</dbReference>
<sequence length="493" mass="55333">MPGNVRQVVAANGNQVAVLGKIDIVVTVGSTKFTQTVHVLDQLHHTLILGFDFMKNQGAFINFDDLTLEMNKPKMIIGSISIKAGLVRTIKAVTIPKRSEINIPVSVSRQTHDSTVLLEPLESYCPALKNLVVAKCLVNVQNGGSMRMAIDYRKLNSLCLPQSFPLPHMESVFDAIGENKAKYFSSLDLKSGYYQVPLTEESKPKTAFITQTGVYQFKRMSFGLMNAPITFQAMMSDVLRGLNWKFVLVYVDDILVFSKNFQDHLNHLSQALITAPVLAYPDLSKPFILTCDASDEAISFVLGQLDFENKEYVVAYGNKTLTKEEKRYNTSEKECLAILKGVETYRPYLANSHFTVVTDHSALVWLKSAKHTAISLSKDILSESSDDTTSLSEPLESEDVLSDAEEFDEYKPKWRTEVKLIYEFDHVDDGHESPMVAAIEAQNVQETIDDKVSLSQLQKECPDFSAIYTYLSLGELPDDRKLRDKVVSESKYF</sequence>
<dbReference type="Gene3D" id="3.30.70.270">
    <property type="match status" value="1"/>
</dbReference>
<dbReference type="Proteomes" id="UP000683360">
    <property type="component" value="Unassembled WGS sequence"/>
</dbReference>
<proteinExistence type="predicted"/>
<dbReference type="Gene3D" id="2.40.70.10">
    <property type="entry name" value="Acid Proteases"/>
    <property type="match status" value="1"/>
</dbReference>
<dbReference type="OrthoDB" id="10064731at2759"/>
<dbReference type="PROSITE" id="PS50878">
    <property type="entry name" value="RT_POL"/>
    <property type="match status" value="1"/>
</dbReference>
<keyword evidence="6" id="KW-0064">Aspartyl protease</keyword>
<keyword evidence="2" id="KW-0645">Protease</keyword>
<evidence type="ECO:0000256" key="1">
    <source>
        <dbReference type="ARBA" id="ARBA00012493"/>
    </source>
</evidence>
<keyword evidence="3" id="KW-0808">Transferase</keyword>
<evidence type="ECO:0000313" key="12">
    <source>
        <dbReference type="Proteomes" id="UP000683360"/>
    </source>
</evidence>
<comment type="caution">
    <text evidence="11">The sequence shown here is derived from an EMBL/GenBank/DDBJ whole genome shotgun (WGS) entry which is preliminary data.</text>
</comment>
<accession>A0A8S3UUL5</accession>
<gene>
    <name evidence="11" type="ORF">MEDL_61112</name>
</gene>
<dbReference type="GO" id="GO:0006508">
    <property type="term" value="P:proteolysis"/>
    <property type="evidence" value="ECO:0007669"/>
    <property type="project" value="UniProtKB-KW"/>
</dbReference>
<dbReference type="Gene3D" id="3.10.10.10">
    <property type="entry name" value="HIV Type 1 Reverse Transcriptase, subunit A, domain 1"/>
    <property type="match status" value="1"/>
</dbReference>
<dbReference type="GO" id="GO:0004190">
    <property type="term" value="F:aspartic-type endopeptidase activity"/>
    <property type="evidence" value="ECO:0007669"/>
    <property type="project" value="UniProtKB-KW"/>
</dbReference>
<keyword evidence="7" id="KW-0255">Endonuclease</keyword>
<feature type="domain" description="Reverse transcriptase" evidence="10">
    <location>
        <begin position="76"/>
        <end position="302"/>
    </location>
</feature>